<feature type="region of interest" description="Disordered" evidence="1">
    <location>
        <begin position="1"/>
        <end position="62"/>
    </location>
</feature>
<dbReference type="Proteomes" id="UP001197247">
    <property type="component" value="Unassembled WGS sequence"/>
</dbReference>
<gene>
    <name evidence="2" type="ORF">KIH74_22065</name>
</gene>
<sequence>MATGAARTRTVPECDAWEPERRAESEGRRFEGWVVELEQAGYLAGGRKPAAPRPRGNKRRRS</sequence>
<evidence type="ECO:0000313" key="2">
    <source>
        <dbReference type="EMBL" id="MBT0771641.1"/>
    </source>
</evidence>
<comment type="caution">
    <text evidence="2">The sequence shown here is derived from an EMBL/GenBank/DDBJ whole genome shotgun (WGS) entry which is preliminary data.</text>
</comment>
<evidence type="ECO:0000256" key="1">
    <source>
        <dbReference type="SAM" id="MobiDB-lite"/>
    </source>
</evidence>
<reference evidence="2 3" key="1">
    <citation type="submission" date="2021-05" db="EMBL/GenBank/DDBJ databases">
        <title>Kineosporia and Streptomyces sp. nov. two new marine actinobacteria isolated from Coral.</title>
        <authorList>
            <person name="Buangrab K."/>
            <person name="Sutthacheep M."/>
            <person name="Yeemin T."/>
            <person name="Harunari E."/>
            <person name="Igarashi Y."/>
            <person name="Kanchanasin P."/>
            <person name="Tanasupawat S."/>
            <person name="Phongsopitanun W."/>
        </authorList>
    </citation>
    <scope>NUCLEOTIDE SEQUENCE [LARGE SCALE GENOMIC DNA]</scope>
    <source>
        <strain evidence="2 3">J2-2</strain>
    </source>
</reference>
<keyword evidence="3" id="KW-1185">Reference proteome</keyword>
<protein>
    <submittedName>
        <fullName evidence="2">Uncharacterized protein</fullName>
    </submittedName>
</protein>
<feature type="compositionally biased region" description="Basic and acidic residues" evidence="1">
    <location>
        <begin position="18"/>
        <end position="31"/>
    </location>
</feature>
<name>A0ABS5TN69_9ACTN</name>
<dbReference type="RefSeq" id="WP_214158006.1">
    <property type="nucleotide sequence ID" value="NZ_JAHBAY010000009.1"/>
</dbReference>
<organism evidence="2 3">
    <name type="scientific">Kineosporia corallincola</name>
    <dbReference type="NCBI Taxonomy" id="2835133"/>
    <lineage>
        <taxon>Bacteria</taxon>
        <taxon>Bacillati</taxon>
        <taxon>Actinomycetota</taxon>
        <taxon>Actinomycetes</taxon>
        <taxon>Kineosporiales</taxon>
        <taxon>Kineosporiaceae</taxon>
        <taxon>Kineosporia</taxon>
    </lineage>
</organism>
<dbReference type="EMBL" id="JAHBAY010000009">
    <property type="protein sequence ID" value="MBT0771641.1"/>
    <property type="molecule type" value="Genomic_DNA"/>
</dbReference>
<accession>A0ABS5TN69</accession>
<proteinExistence type="predicted"/>
<evidence type="ECO:0000313" key="3">
    <source>
        <dbReference type="Proteomes" id="UP001197247"/>
    </source>
</evidence>